<feature type="transmembrane region" description="Helical" evidence="6">
    <location>
        <begin position="416"/>
        <end position="436"/>
    </location>
</feature>
<dbReference type="PANTHER" id="PTHR30250:SF26">
    <property type="entry name" value="PSMA PROTEIN"/>
    <property type="match status" value="1"/>
</dbReference>
<evidence type="ECO:0000256" key="5">
    <source>
        <dbReference type="ARBA" id="ARBA00023136"/>
    </source>
</evidence>
<dbReference type="EMBL" id="JABCJF010000010">
    <property type="protein sequence ID" value="NMR35788.1"/>
    <property type="molecule type" value="Genomic_DNA"/>
</dbReference>
<dbReference type="InterPro" id="IPR050833">
    <property type="entry name" value="Poly_Biosynth_Transport"/>
</dbReference>
<feature type="transmembrane region" description="Helical" evidence="6">
    <location>
        <begin position="442"/>
        <end position="464"/>
    </location>
</feature>
<feature type="transmembrane region" description="Helical" evidence="6">
    <location>
        <begin position="292"/>
        <end position="314"/>
    </location>
</feature>
<feature type="transmembrane region" description="Helical" evidence="6">
    <location>
        <begin position="20"/>
        <end position="42"/>
    </location>
</feature>
<feature type="transmembrane region" description="Helical" evidence="6">
    <location>
        <begin position="110"/>
        <end position="129"/>
    </location>
</feature>
<feature type="transmembrane region" description="Helical" evidence="6">
    <location>
        <begin position="353"/>
        <end position="377"/>
    </location>
</feature>
<organism evidence="7 8">
    <name type="scientific">Chryseobacterium aquaticum</name>
    <dbReference type="NCBI Taxonomy" id="452084"/>
    <lineage>
        <taxon>Bacteria</taxon>
        <taxon>Pseudomonadati</taxon>
        <taxon>Bacteroidota</taxon>
        <taxon>Flavobacteriia</taxon>
        <taxon>Flavobacteriales</taxon>
        <taxon>Weeksellaceae</taxon>
        <taxon>Chryseobacterium group</taxon>
        <taxon>Chryseobacterium</taxon>
    </lineage>
</organism>
<evidence type="ECO:0000256" key="4">
    <source>
        <dbReference type="ARBA" id="ARBA00022989"/>
    </source>
</evidence>
<reference evidence="7 8" key="1">
    <citation type="submission" date="2020-04" db="EMBL/GenBank/DDBJ databases">
        <title>Genome analysis and antimicrobial resistance characteristics of Chryseobacterium aquaticum isolated from farmed salmonids.</title>
        <authorList>
            <person name="Saticioglu I.B."/>
            <person name="Duman M."/>
            <person name="Altun S."/>
        </authorList>
    </citation>
    <scope>NUCLEOTIDE SEQUENCE [LARGE SCALE GENOMIC DNA]</scope>
    <source>
        <strain evidence="7 8">C-174</strain>
    </source>
</reference>
<evidence type="ECO:0000313" key="7">
    <source>
        <dbReference type="EMBL" id="NMR35788.1"/>
    </source>
</evidence>
<feature type="transmembrane region" description="Helical" evidence="6">
    <location>
        <begin position="136"/>
        <end position="157"/>
    </location>
</feature>
<evidence type="ECO:0000313" key="8">
    <source>
        <dbReference type="Proteomes" id="UP000548067"/>
    </source>
</evidence>
<comment type="caution">
    <text evidence="7">The sequence shown here is derived from an EMBL/GenBank/DDBJ whole genome shotgun (WGS) entry which is preliminary data.</text>
</comment>
<keyword evidence="2" id="KW-1003">Cell membrane</keyword>
<dbReference type="GO" id="GO:0005886">
    <property type="term" value="C:plasma membrane"/>
    <property type="evidence" value="ECO:0007669"/>
    <property type="project" value="UniProtKB-SubCell"/>
</dbReference>
<feature type="transmembrane region" description="Helical" evidence="6">
    <location>
        <begin position="163"/>
        <end position="186"/>
    </location>
</feature>
<name>A0A848NAK8_9FLAO</name>
<feature type="transmembrane region" description="Helical" evidence="6">
    <location>
        <begin position="63"/>
        <end position="90"/>
    </location>
</feature>
<evidence type="ECO:0000256" key="6">
    <source>
        <dbReference type="SAM" id="Phobius"/>
    </source>
</evidence>
<dbReference type="PANTHER" id="PTHR30250">
    <property type="entry name" value="PST FAMILY PREDICTED COLANIC ACID TRANSPORTER"/>
    <property type="match status" value="1"/>
</dbReference>
<evidence type="ECO:0000256" key="3">
    <source>
        <dbReference type="ARBA" id="ARBA00022692"/>
    </source>
</evidence>
<feature type="transmembrane region" description="Helical" evidence="6">
    <location>
        <begin position="320"/>
        <end position="341"/>
    </location>
</feature>
<dbReference type="Proteomes" id="UP000548067">
    <property type="component" value="Unassembled WGS sequence"/>
</dbReference>
<accession>A0A848NAK8</accession>
<keyword evidence="5 6" id="KW-0472">Membrane</keyword>
<dbReference type="AlphaFoldDB" id="A0A848NAK8"/>
<proteinExistence type="predicted"/>
<gene>
    <name evidence="7" type="ORF">HIO71_16535</name>
</gene>
<sequence length="486" mass="54932">MGVSLYTSRIVLNSLGVEDFGIYNVVGGIVIMLGFLNSALSASTLRFLSFEMGTANLEKVIKIFRISFTIHTIIAVIILILAETLGLWFLNTQLNIPTDRMVAANWVYQFSVFSFIASVLNIPNSSILIAHERMNIYAYISIIETVFKLITVFILAWTAFDKLIIYSFLIFFVTALVSLLYTIYCIKNFKECNYHFLTDKQEFYKMSSFASWNLIGVFAGIGLNQGVSVLLNIFFGPAVNASRGIAFQIQGSVNAFVSSFQVAVNPQITKSYAANDLENAFSLVIKSSKYSFFLLLLLSLPILIETHYVLMIWLKIVPDYSLSFTRLTLIDILICSLSGSLHTFVQATGKVKIYQILVSGILLLNLPLSYLFLKFGFQPESVFIVSIFISFFAMISRVIILVKLEKFPFKIFIKDVLLPVVIVFTVSFAVSFYVASQMQDSFMRFFIVTVLSIFLVIITTYFFGSNKNERSQIKELIFAKLPFVKK</sequence>
<evidence type="ECO:0000256" key="1">
    <source>
        <dbReference type="ARBA" id="ARBA00004651"/>
    </source>
</evidence>
<feature type="transmembrane region" description="Helical" evidence="6">
    <location>
        <begin position="383"/>
        <end position="404"/>
    </location>
</feature>
<keyword evidence="3 6" id="KW-0812">Transmembrane</keyword>
<comment type="subcellular location">
    <subcellularLocation>
        <location evidence="1">Cell membrane</location>
        <topology evidence="1">Multi-pass membrane protein</topology>
    </subcellularLocation>
</comment>
<evidence type="ECO:0000256" key="2">
    <source>
        <dbReference type="ARBA" id="ARBA00022475"/>
    </source>
</evidence>
<keyword evidence="4 6" id="KW-1133">Transmembrane helix</keyword>
<protein>
    <submittedName>
        <fullName evidence="7">Lipopolysaccharide biosynthesis protein</fullName>
    </submittedName>
</protein>